<dbReference type="Proteomes" id="UP000039324">
    <property type="component" value="Unassembled WGS sequence"/>
</dbReference>
<keyword evidence="2" id="KW-1185">Reference proteome</keyword>
<name>A0A0G4J1Q8_PLABS</name>
<dbReference type="AlphaFoldDB" id="A0A0G4J1Q8"/>
<organism evidence="1 2">
    <name type="scientific">Plasmodiophora brassicae</name>
    <name type="common">Clubroot disease agent</name>
    <dbReference type="NCBI Taxonomy" id="37360"/>
    <lineage>
        <taxon>Eukaryota</taxon>
        <taxon>Sar</taxon>
        <taxon>Rhizaria</taxon>
        <taxon>Endomyxa</taxon>
        <taxon>Phytomyxea</taxon>
        <taxon>Plasmodiophorida</taxon>
        <taxon>Plasmodiophoridae</taxon>
        <taxon>Plasmodiophora</taxon>
    </lineage>
</organism>
<evidence type="ECO:0000313" key="2">
    <source>
        <dbReference type="Proteomes" id="UP000039324"/>
    </source>
</evidence>
<accession>A0A0G4J1Q8</accession>
<dbReference type="EMBL" id="CDSF01000112">
    <property type="protein sequence ID" value="CEP01264.1"/>
    <property type="molecule type" value="Genomic_DNA"/>
</dbReference>
<evidence type="ECO:0000313" key="1">
    <source>
        <dbReference type="EMBL" id="CEP01264.1"/>
    </source>
</evidence>
<proteinExistence type="predicted"/>
<sequence length="115" mass="11873">MPNTSNWCAATGTPGAGRGPLAACAGKGIHAYQVLAFTFCCAASPVTFTAAGDRTMNAHQLKIYVRQLHPQFNVVGIMEGHRGTADVGAHSMPPASQRRMVLATIGGTGYGLGCP</sequence>
<gene>
    <name evidence="1" type="ORF">PBRA_001870</name>
</gene>
<protein>
    <submittedName>
        <fullName evidence="1">Uncharacterized protein</fullName>
    </submittedName>
</protein>
<reference evidence="1 2" key="1">
    <citation type="submission" date="2015-02" db="EMBL/GenBank/DDBJ databases">
        <authorList>
            <person name="Chooi Y.-H."/>
        </authorList>
    </citation>
    <scope>NUCLEOTIDE SEQUENCE [LARGE SCALE GENOMIC DNA]</scope>
    <source>
        <strain evidence="1">E3</strain>
    </source>
</reference>